<dbReference type="PANTHER" id="PTHR47412:SF1">
    <property type="entry name" value="FI01434P-RELATED"/>
    <property type="match status" value="1"/>
</dbReference>
<sequence length="428" mass="49861">MIVLRQARFQLLLTGLVALTFFFFLNTIQHINLFSYNGDFMYDYSDKNPGAYVKYVHPVPSNVSYCRFNYRLPKEFTFSTEDLRGTPEYGLDSPFVVLYNVVQGTTLDDRASVTYATQLSKNFFPFLTEIVRYWDGPVSVAAYVSDGDLDDIIRQLLEFCHCVPEMSKVSLHFVLKKDYVNRSNIYVGAETFVPSLNCDIQKLANAVIQSTIRESSFRVQNNSSIDWYPINVCRNVAREAAYTDYVMVCDVELMPSQGLVTRFIHMVEDTEQVPRSKPELVSLIDQEKAVYFHRKVCMHCQKFPGLEKWKNSDPGDTIKPLLVTKREMPYNRWEPIFIGTKKEPLYNEKLSWEGYQDKMLQMLEICLMKYNLVVLDGAFLVHWPGMKKSKSKENDSRKIFKQMNQRQYNLLLKNLTSKYLPNPQCKIK</sequence>
<keyword evidence="1" id="KW-0812">Transmembrane</keyword>
<dbReference type="Pfam" id="PF13896">
    <property type="entry name" value="Glyco_transf_49"/>
    <property type="match status" value="1"/>
</dbReference>
<evidence type="ECO:0000313" key="3">
    <source>
        <dbReference type="Proteomes" id="UP000625711"/>
    </source>
</evidence>
<keyword evidence="3" id="KW-1185">Reference proteome</keyword>
<feature type="transmembrane region" description="Helical" evidence="1">
    <location>
        <begin position="7"/>
        <end position="25"/>
    </location>
</feature>
<keyword evidence="1" id="KW-1133">Transmembrane helix</keyword>
<reference evidence="2" key="1">
    <citation type="submission" date="2020-08" db="EMBL/GenBank/DDBJ databases">
        <title>Genome sequencing and assembly of the red palm weevil Rhynchophorus ferrugineus.</title>
        <authorList>
            <person name="Dias G.B."/>
            <person name="Bergman C.M."/>
            <person name="Manee M."/>
        </authorList>
    </citation>
    <scope>NUCLEOTIDE SEQUENCE</scope>
    <source>
        <strain evidence="2">AA-2017</strain>
        <tissue evidence="2">Whole larva</tissue>
    </source>
</reference>
<dbReference type="PANTHER" id="PTHR47412">
    <property type="entry name" value="FI01434P-RELATED"/>
    <property type="match status" value="1"/>
</dbReference>
<protein>
    <recommendedName>
        <fullName evidence="4">N-acetyllactosaminide beta-1,3-N-acetylglucosaminyltransferase</fullName>
    </recommendedName>
</protein>
<evidence type="ECO:0008006" key="4">
    <source>
        <dbReference type="Google" id="ProtNLM"/>
    </source>
</evidence>
<name>A0A834IVT8_RHYFE</name>
<dbReference type="Proteomes" id="UP000625711">
    <property type="component" value="Unassembled WGS sequence"/>
</dbReference>
<evidence type="ECO:0000256" key="1">
    <source>
        <dbReference type="SAM" id="Phobius"/>
    </source>
</evidence>
<organism evidence="2 3">
    <name type="scientific">Rhynchophorus ferrugineus</name>
    <name type="common">Red palm weevil</name>
    <name type="synonym">Curculio ferrugineus</name>
    <dbReference type="NCBI Taxonomy" id="354439"/>
    <lineage>
        <taxon>Eukaryota</taxon>
        <taxon>Metazoa</taxon>
        <taxon>Ecdysozoa</taxon>
        <taxon>Arthropoda</taxon>
        <taxon>Hexapoda</taxon>
        <taxon>Insecta</taxon>
        <taxon>Pterygota</taxon>
        <taxon>Neoptera</taxon>
        <taxon>Endopterygota</taxon>
        <taxon>Coleoptera</taxon>
        <taxon>Polyphaga</taxon>
        <taxon>Cucujiformia</taxon>
        <taxon>Curculionidae</taxon>
        <taxon>Dryophthorinae</taxon>
        <taxon>Rhynchophorus</taxon>
    </lineage>
</organism>
<dbReference type="AlphaFoldDB" id="A0A834IVT8"/>
<accession>A0A834IVT8</accession>
<dbReference type="EMBL" id="JAACXV010000068">
    <property type="protein sequence ID" value="KAF7284843.1"/>
    <property type="molecule type" value="Genomic_DNA"/>
</dbReference>
<evidence type="ECO:0000313" key="2">
    <source>
        <dbReference type="EMBL" id="KAF7284843.1"/>
    </source>
</evidence>
<keyword evidence="1" id="KW-0472">Membrane</keyword>
<comment type="caution">
    <text evidence="2">The sequence shown here is derived from an EMBL/GenBank/DDBJ whole genome shotgun (WGS) entry which is preliminary data.</text>
</comment>
<proteinExistence type="predicted"/>
<dbReference type="OrthoDB" id="9974378at2759"/>
<gene>
    <name evidence="2" type="ORF">GWI33_021486</name>
</gene>